<dbReference type="Gene3D" id="3.40.50.1000">
    <property type="entry name" value="HAD superfamily/HAD-like"/>
    <property type="match status" value="1"/>
</dbReference>
<dbReference type="Pfam" id="PF13246">
    <property type="entry name" value="Cation_ATPase"/>
    <property type="match status" value="1"/>
</dbReference>
<keyword evidence="3" id="KW-0479">Metal-binding</keyword>
<dbReference type="EMBL" id="AP012046">
    <property type="protein sequence ID" value="BAK94393.1"/>
    <property type="molecule type" value="Genomic_DNA"/>
</dbReference>
<feature type="domain" description="Cation-transporting P-type ATPase N-terminal" evidence="11">
    <location>
        <begin position="2"/>
        <end position="76"/>
    </location>
</feature>
<dbReference type="SUPFAM" id="SSF81653">
    <property type="entry name" value="Calcium ATPase, transduction domain A"/>
    <property type="match status" value="1"/>
</dbReference>
<dbReference type="SUPFAM" id="SSF81665">
    <property type="entry name" value="Calcium ATPase, transmembrane domain M"/>
    <property type="match status" value="1"/>
</dbReference>
<dbReference type="InterPro" id="IPR023298">
    <property type="entry name" value="ATPase_P-typ_TM_dom_sf"/>
</dbReference>
<dbReference type="FunFam" id="3.40.50.1000:FF:000193">
    <property type="entry name" value="Plasma membrane calcium-transporting ATPase 2"/>
    <property type="match status" value="1"/>
</dbReference>
<dbReference type="GO" id="GO:0005524">
    <property type="term" value="F:ATP binding"/>
    <property type="evidence" value="ECO:0007669"/>
    <property type="project" value="UniProtKB-KW"/>
</dbReference>
<evidence type="ECO:0000256" key="9">
    <source>
        <dbReference type="ARBA" id="ARBA00023136"/>
    </source>
</evidence>
<reference evidence="12 13" key="1">
    <citation type="submission" date="2011-01" db="EMBL/GenBank/DDBJ databases">
        <title>Whole genome sequence of Tetragenococcus halophilus NBRC 12172.</title>
        <authorList>
            <person name="Nakazawa H."/>
            <person name="Omata S."/>
            <person name="Koga C."/>
            <person name="Watanabe Y."/>
            <person name="Katano Y."/>
            <person name="Ito N."/>
            <person name="Tsukatani N."/>
            <person name="Ankai A."/>
            <person name="Oguchi A."/>
            <person name="Fukui S."/>
            <person name="Yashiro I."/>
            <person name="Kamata S."/>
            <person name="Hashimoto Y."/>
            <person name="Yamazaki J."/>
            <person name="Taguchi H."/>
            <person name="Tanaka A."/>
            <person name="Koyama T."/>
            <person name="Ichige A."/>
            <person name="Hanya Y."/>
            <person name="Tanikawa S."/>
            <person name="Yamazaki S."/>
            <person name="Fujita N."/>
        </authorList>
    </citation>
    <scope>NUCLEOTIDE SEQUENCE [LARGE SCALE GENOMIC DNA]</scope>
    <source>
        <strain evidence="13">DSM 20338 / JCM 20259 / NCIMB 9735 / NBRC 12172</strain>
    </source>
</reference>
<feature type="transmembrane region" description="Helical" evidence="10">
    <location>
        <begin position="82"/>
        <end position="100"/>
    </location>
</feature>
<evidence type="ECO:0000313" key="12">
    <source>
        <dbReference type="EMBL" id="BAK94393.1"/>
    </source>
</evidence>
<feature type="transmembrane region" description="Helical" evidence="10">
    <location>
        <begin position="690"/>
        <end position="713"/>
    </location>
</feature>
<dbReference type="InterPro" id="IPR018303">
    <property type="entry name" value="ATPase_P-typ_P_site"/>
</dbReference>
<dbReference type="NCBIfam" id="TIGR01494">
    <property type="entry name" value="ATPase_P-type"/>
    <property type="match status" value="2"/>
</dbReference>
<comment type="subcellular location">
    <subcellularLocation>
        <location evidence="1">Membrane</location>
        <topology evidence="1">Multi-pass membrane protein</topology>
    </subcellularLocation>
</comment>
<gene>
    <name evidence="12" type="ordered locus">TEH_10660</name>
</gene>
<sequence>MGVFNVTIKQLQEQYAANTKEGLTLSQVASNREKYGKNKLPEKKQKTFFDYLKASLKDITIIILLLATIVSTYLAYHSGETYIEPMVIFSVVVLNIILSIRQNYQADKSMNELNNFSVPSAKVIRENEYQNIPSKEIVVGDLLVIERGDRISADAILIDASNLQMEESILTGESLASEKDKHYQPNEADNLSDRKDKVFSGTLVTNGTGLGIVSEVGVDTEMGKISEMLSAEALTKAPLEIRMQKLGRNLGILAITAAFIAILIGKFQGYPMDETIMISLSMAVAAVPEVLPVVVTISLSYGMRNMAKHNTLVSNPAAVETIGNTTVITSDKTGTLTQNKMTLEEIWTPEFGRESDTTQLSESAKNVLKYLYLSSSQNHSESGNPTELAIVHASKSIFGEDKMDTFNPYYKLYEIPFSSARKRMTVVYKINDHYLTITKGAIDVINYADNQKDKIAKAKNIHDELANEAYRILSVGYKITTDNPLDTSEEEMESELIFLGMSGIIDPPRTESADAIKQAENAGIKPVMITGDHLLTAKRIAKDVGMFEEGKLAMTGAELNKLSDDELADIIQNVAVFARTAPEDKIRIVQAFQAQGEVVAMTGDGVNDAPALNAADVGVGMGSGTDVAKETSDIVLLDDNFATLVEAVKQGRRVYANIRKSIYAMLGCNFSALSIILISMLLGWGAPVTAIQLLLIKVIADGIPGFSLCIEPAEKDIMKHDPIPSYKSIFANGLLGKIIEITIIFTILSMIPAYLELNSVNSSMTFLVLGFTTIIHIYNCRSRHSLFTVGLTTNSLVLKTTIFSTITLALIVITPFLGNIIGLYPINLTKWLMVIAISIMPFIYIELRKRYTHF</sequence>
<dbReference type="Pfam" id="PF00122">
    <property type="entry name" value="E1-E2_ATPase"/>
    <property type="match status" value="1"/>
</dbReference>
<dbReference type="PRINTS" id="PR00119">
    <property type="entry name" value="CATATPASE"/>
</dbReference>
<dbReference type="GO" id="GO:0046872">
    <property type="term" value="F:metal ion binding"/>
    <property type="evidence" value="ECO:0007669"/>
    <property type="project" value="UniProtKB-KW"/>
</dbReference>
<feature type="transmembrane region" description="Helical" evidence="10">
    <location>
        <begin position="662"/>
        <end position="684"/>
    </location>
</feature>
<dbReference type="InterPro" id="IPR008250">
    <property type="entry name" value="ATPase_P-typ_transduc_dom_A_sf"/>
</dbReference>
<keyword evidence="9 10" id="KW-0472">Membrane</keyword>
<dbReference type="InterPro" id="IPR059000">
    <property type="entry name" value="ATPase_P-type_domA"/>
</dbReference>
<name>A0AAN1SHP9_TETHN</name>
<evidence type="ECO:0000256" key="5">
    <source>
        <dbReference type="ARBA" id="ARBA00022840"/>
    </source>
</evidence>
<dbReference type="SMART" id="SM00831">
    <property type="entry name" value="Cation_ATPase_N"/>
    <property type="match status" value="1"/>
</dbReference>
<keyword evidence="12" id="KW-0378">Hydrolase</keyword>
<organism evidence="12 13">
    <name type="scientific">Tetragenococcus halophilus (strain DSM 20338 / JCM 20259 / NCIMB 9735 / NBRC 12172)</name>
    <name type="common">Pediococcus halophilus</name>
    <dbReference type="NCBI Taxonomy" id="945021"/>
    <lineage>
        <taxon>Bacteria</taxon>
        <taxon>Bacillati</taxon>
        <taxon>Bacillota</taxon>
        <taxon>Bacilli</taxon>
        <taxon>Lactobacillales</taxon>
        <taxon>Enterococcaceae</taxon>
        <taxon>Tetragenococcus</taxon>
    </lineage>
</organism>
<feature type="transmembrane region" description="Helical" evidence="10">
    <location>
        <begin position="250"/>
        <end position="270"/>
    </location>
</feature>
<keyword evidence="2 10" id="KW-0812">Transmembrane</keyword>
<dbReference type="PANTHER" id="PTHR24093:SF506">
    <property type="entry name" value="CATION-TRANSPORTING ATPASE PMA1"/>
    <property type="match status" value="1"/>
</dbReference>
<dbReference type="InterPro" id="IPR006068">
    <property type="entry name" value="ATPase_P-typ_cation-transptr_C"/>
</dbReference>
<dbReference type="Pfam" id="PF00690">
    <property type="entry name" value="Cation_ATPase_N"/>
    <property type="match status" value="1"/>
</dbReference>
<feature type="transmembrane region" description="Helical" evidence="10">
    <location>
        <begin position="761"/>
        <end position="780"/>
    </location>
</feature>
<dbReference type="Gene3D" id="2.70.150.10">
    <property type="entry name" value="Calcium-transporting ATPase, cytoplasmic transduction domain A"/>
    <property type="match status" value="1"/>
</dbReference>
<keyword evidence="7" id="KW-1278">Translocase</keyword>
<feature type="transmembrane region" description="Helical" evidence="10">
    <location>
        <begin position="59"/>
        <end position="76"/>
    </location>
</feature>
<dbReference type="PROSITE" id="PS00154">
    <property type="entry name" value="ATPASE_E1_E2"/>
    <property type="match status" value="1"/>
</dbReference>
<feature type="transmembrane region" description="Helical" evidence="10">
    <location>
        <begin position="276"/>
        <end position="299"/>
    </location>
</feature>
<dbReference type="PRINTS" id="PR00120">
    <property type="entry name" value="HATPASE"/>
</dbReference>
<dbReference type="SFLD" id="SFLDF00027">
    <property type="entry name" value="p-type_atpase"/>
    <property type="match status" value="1"/>
</dbReference>
<protein>
    <submittedName>
        <fullName evidence="12">Cation-transporting ATPase</fullName>
        <ecNumber evidence="12">3.6.3.-</ecNumber>
    </submittedName>
</protein>
<dbReference type="Pfam" id="PF08282">
    <property type="entry name" value="Hydrolase_3"/>
    <property type="match status" value="1"/>
</dbReference>
<dbReference type="SFLD" id="SFLDG00002">
    <property type="entry name" value="C1.7:_P-type_atpase_like"/>
    <property type="match status" value="1"/>
</dbReference>
<evidence type="ECO:0000256" key="6">
    <source>
        <dbReference type="ARBA" id="ARBA00022842"/>
    </source>
</evidence>
<dbReference type="InterPro" id="IPR044492">
    <property type="entry name" value="P_typ_ATPase_HD_dom"/>
</dbReference>
<feature type="transmembrane region" description="Helical" evidence="10">
    <location>
        <begin position="828"/>
        <end position="847"/>
    </location>
</feature>
<dbReference type="InterPro" id="IPR004014">
    <property type="entry name" value="ATPase_P-typ_cation-transptr_N"/>
</dbReference>
<dbReference type="GO" id="GO:0005388">
    <property type="term" value="F:P-type calcium transporter activity"/>
    <property type="evidence" value="ECO:0007669"/>
    <property type="project" value="TreeGrafter"/>
</dbReference>
<dbReference type="SFLD" id="SFLDS00003">
    <property type="entry name" value="Haloacid_Dehalogenase"/>
    <property type="match status" value="1"/>
</dbReference>
<evidence type="ECO:0000256" key="1">
    <source>
        <dbReference type="ARBA" id="ARBA00004141"/>
    </source>
</evidence>
<dbReference type="InterPro" id="IPR036412">
    <property type="entry name" value="HAD-like_sf"/>
</dbReference>
<accession>A0AAN1SHP9</accession>
<evidence type="ECO:0000313" key="13">
    <source>
        <dbReference type="Proteomes" id="UP000002663"/>
    </source>
</evidence>
<dbReference type="InterPro" id="IPR023299">
    <property type="entry name" value="ATPase_P-typ_cyto_dom_N"/>
</dbReference>
<proteinExistence type="predicted"/>
<dbReference type="Gene3D" id="3.40.1110.10">
    <property type="entry name" value="Calcium-transporting ATPase, cytoplasmic domain N"/>
    <property type="match status" value="1"/>
</dbReference>
<dbReference type="Proteomes" id="UP000002663">
    <property type="component" value="Chromosome"/>
</dbReference>
<dbReference type="PANTHER" id="PTHR24093">
    <property type="entry name" value="CATION TRANSPORTING ATPASE"/>
    <property type="match status" value="1"/>
</dbReference>
<feature type="transmembrane region" description="Helical" evidence="10">
    <location>
        <begin position="734"/>
        <end position="755"/>
    </location>
</feature>
<dbReference type="AlphaFoldDB" id="A0AAN1SHP9"/>
<dbReference type="Pfam" id="PF00689">
    <property type="entry name" value="Cation_ATPase_C"/>
    <property type="match status" value="1"/>
</dbReference>
<dbReference type="GO" id="GO:0016887">
    <property type="term" value="F:ATP hydrolysis activity"/>
    <property type="evidence" value="ECO:0007669"/>
    <property type="project" value="InterPro"/>
</dbReference>
<feature type="transmembrane region" description="Helical" evidence="10">
    <location>
        <begin position="801"/>
        <end position="822"/>
    </location>
</feature>
<evidence type="ECO:0000256" key="4">
    <source>
        <dbReference type="ARBA" id="ARBA00022741"/>
    </source>
</evidence>
<dbReference type="EC" id="3.6.3.-" evidence="12"/>
<dbReference type="SUPFAM" id="SSF56784">
    <property type="entry name" value="HAD-like"/>
    <property type="match status" value="1"/>
</dbReference>
<evidence type="ECO:0000256" key="8">
    <source>
        <dbReference type="ARBA" id="ARBA00022989"/>
    </source>
</evidence>
<dbReference type="KEGG" id="thl:TEH_10660"/>
<evidence type="ECO:0000259" key="11">
    <source>
        <dbReference type="SMART" id="SM00831"/>
    </source>
</evidence>
<evidence type="ECO:0000256" key="10">
    <source>
        <dbReference type="SAM" id="Phobius"/>
    </source>
</evidence>
<keyword evidence="8 10" id="KW-1133">Transmembrane helix</keyword>
<keyword evidence="6" id="KW-0460">Magnesium</keyword>
<dbReference type="GO" id="GO:0005886">
    <property type="term" value="C:plasma membrane"/>
    <property type="evidence" value="ECO:0007669"/>
    <property type="project" value="TreeGrafter"/>
</dbReference>
<evidence type="ECO:0000256" key="3">
    <source>
        <dbReference type="ARBA" id="ARBA00022723"/>
    </source>
</evidence>
<evidence type="ECO:0000256" key="7">
    <source>
        <dbReference type="ARBA" id="ARBA00022967"/>
    </source>
</evidence>
<evidence type="ECO:0000256" key="2">
    <source>
        <dbReference type="ARBA" id="ARBA00022692"/>
    </source>
</evidence>
<dbReference type="InterPro" id="IPR023214">
    <property type="entry name" value="HAD_sf"/>
</dbReference>
<keyword evidence="5" id="KW-0067">ATP-binding</keyword>
<dbReference type="Gene3D" id="1.20.1110.10">
    <property type="entry name" value="Calcium-transporting ATPase, transmembrane domain"/>
    <property type="match status" value="2"/>
</dbReference>
<keyword evidence="4" id="KW-0547">Nucleotide-binding</keyword>
<dbReference type="InterPro" id="IPR001757">
    <property type="entry name" value="P_typ_ATPase"/>
</dbReference>